<dbReference type="InterPro" id="IPR054418">
    <property type="entry name" value="MQNX/HUTI_composite_N"/>
</dbReference>
<dbReference type="Pfam" id="PF22039">
    <property type="entry name" value="HUTI_composite_bact"/>
    <property type="match status" value="1"/>
</dbReference>
<evidence type="ECO:0000313" key="6">
    <source>
        <dbReference type="EMBL" id="GAP15005.1"/>
    </source>
</evidence>
<sequence>MENVDLLLTNAIVLTMDEQMHQYEPGAVAVRGDSIVAVGPETDLLANYSSAVKIDCGGKLLMPGLVNAHTHVPMTLLRGLADDLRLDVWLQGYMMPVEREYVSPDFVRLGTKLACAEMIRSGVTSFADMYYFEDDIADATAEAGMRAVCSQSIMKFPTPDAQSYEESLAYCRDFIQRWKGHPLIVPSIAPHAVYTCTPEILRASAELAVEYDIPLHTHISETALEVENVRREQGMPVVPYIKKMDLFEAKVLAAHCVHIDEGEMRTLKHVGAGVAHNPSSNLKLASGIAPVKKMLDQGLNVGIGTDGPASNNDLDMFEEVRLAAFLAKGSSGDPTALPASTALLMATRMGAQAMHIGNITGSLQPGKRADLILVEIDLLHNSPRFRRHPQGTYAQVVYASKSTDVSDVMINGRWVMRNRELLTLDEKALLFASRDYAQRIDAFLIQREQSVLSKLIAIGGATEEESFEVQVKVRIDNPDKFVQAVEAAPVEIVRRRHYRQYDTYFCFSDPEQGMLRYREDTFVGDQGEITGVRSRLTLIGVAIERSYPKKVLLSRSRFLAPATQSLRFYREYFKPIYELEVEKERRRFLVSYKETEFFINVDQIEKPTGLGAFLEIKSRTWSRADADLKSKLVAELIVLLGASLSDALSEDYVDMARQGNK</sequence>
<dbReference type="STRING" id="360412.LARV_02785"/>
<feature type="binding site" evidence="4">
    <location>
        <position position="218"/>
    </location>
    <ligand>
        <name>Zn(2+)</name>
        <dbReference type="ChEBI" id="CHEBI:29105"/>
    </ligand>
</feature>
<dbReference type="InterPro" id="IPR011059">
    <property type="entry name" value="Metal-dep_hydrolase_composite"/>
</dbReference>
<feature type="domain" description="CYTH" evidence="5">
    <location>
        <begin position="466"/>
        <end position="658"/>
    </location>
</feature>
<evidence type="ECO:0000256" key="4">
    <source>
        <dbReference type="HAMAP-Rule" id="MF_01281"/>
    </source>
</evidence>
<dbReference type="SUPFAM" id="SSF51556">
    <property type="entry name" value="Metallo-dependent hydrolases"/>
    <property type="match status" value="1"/>
</dbReference>
<keyword evidence="3 4" id="KW-0862">Zinc</keyword>
<dbReference type="Gene3D" id="3.20.20.140">
    <property type="entry name" value="Metal-dependent hydrolases"/>
    <property type="match status" value="1"/>
</dbReference>
<feature type="binding site" evidence="4">
    <location>
        <position position="306"/>
    </location>
    <ligand>
        <name>substrate</name>
    </ligand>
</feature>
<feature type="binding site" evidence="4">
    <location>
        <position position="306"/>
    </location>
    <ligand>
        <name>Zn(2+)</name>
        <dbReference type="ChEBI" id="CHEBI:29105"/>
    </ligand>
</feature>
<comment type="caution">
    <text evidence="4">Lacks conserved residue(s) required for the propagation of feature annotation.</text>
</comment>
<dbReference type="FunFam" id="3.20.20.140:FF:000014">
    <property type="entry name" value="5-methylthioadenosine/S-adenosylhomocysteine deaminase"/>
    <property type="match status" value="1"/>
</dbReference>
<organism evidence="6">
    <name type="scientific">Longilinea arvoryzae</name>
    <dbReference type="NCBI Taxonomy" id="360412"/>
    <lineage>
        <taxon>Bacteria</taxon>
        <taxon>Bacillati</taxon>
        <taxon>Chloroflexota</taxon>
        <taxon>Anaerolineae</taxon>
        <taxon>Anaerolineales</taxon>
        <taxon>Anaerolineaceae</taxon>
        <taxon>Longilinea</taxon>
    </lineage>
</organism>
<dbReference type="InterPro" id="IPR032466">
    <property type="entry name" value="Metal_Hydrolase"/>
</dbReference>
<dbReference type="CDD" id="cd01298">
    <property type="entry name" value="ATZ_TRZ_like"/>
    <property type="match status" value="1"/>
</dbReference>
<keyword evidence="2 4" id="KW-0378">Hydrolase</keyword>
<keyword evidence="7" id="KW-1185">Reference proteome</keyword>
<dbReference type="GO" id="GO:0050270">
    <property type="term" value="F:S-adenosylhomocysteine deaminase activity"/>
    <property type="evidence" value="ECO:0007669"/>
    <property type="project" value="UniProtKB-UniRule"/>
</dbReference>
<dbReference type="SUPFAM" id="SSF51338">
    <property type="entry name" value="Composite domain of metallo-dependent hydrolases"/>
    <property type="match status" value="1"/>
</dbReference>
<keyword evidence="1 4" id="KW-0479">Metal-binding</keyword>
<name>A0A0S7BH81_9CHLR</name>
<dbReference type="AlphaFoldDB" id="A0A0S7BH81"/>
<dbReference type="Gene3D" id="2.30.40.10">
    <property type="entry name" value="Urease, subunit C, domain 1"/>
    <property type="match status" value="1"/>
</dbReference>
<dbReference type="GO" id="GO:0090614">
    <property type="term" value="F:5'-methylthioadenosine deaminase activity"/>
    <property type="evidence" value="ECO:0007669"/>
    <property type="project" value="UniProtKB-UniRule"/>
</dbReference>
<comment type="similarity">
    <text evidence="4">Belongs to the metallo-dependent hydrolases superfamily. MTA/SAH deaminase family.</text>
</comment>
<feature type="binding site" evidence="4">
    <location>
        <position position="191"/>
    </location>
    <ligand>
        <name>substrate</name>
    </ligand>
</feature>
<gene>
    <name evidence="4" type="primary">mtaD</name>
    <name evidence="6" type="ORF">LARV_02785</name>
</gene>
<evidence type="ECO:0000313" key="7">
    <source>
        <dbReference type="Proteomes" id="UP000055060"/>
    </source>
</evidence>
<dbReference type="Proteomes" id="UP000055060">
    <property type="component" value="Unassembled WGS sequence"/>
</dbReference>
<dbReference type="InterPro" id="IPR006680">
    <property type="entry name" value="Amidohydro-rel"/>
</dbReference>
<comment type="cofactor">
    <cofactor evidence="4">
        <name>Zn(2+)</name>
        <dbReference type="ChEBI" id="CHEBI:29105"/>
    </cofactor>
    <text evidence="4">Binds 1 zinc ion per subunit.</text>
</comment>
<dbReference type="PANTHER" id="PTHR43794">
    <property type="entry name" value="AMINOHYDROLASE SSNA-RELATED"/>
    <property type="match status" value="1"/>
</dbReference>
<dbReference type="PANTHER" id="PTHR43794:SF11">
    <property type="entry name" value="AMIDOHYDROLASE-RELATED DOMAIN-CONTAINING PROTEIN"/>
    <property type="match status" value="1"/>
</dbReference>
<comment type="catalytic activity">
    <reaction evidence="4">
        <text>S-methyl-5'-thioadenosine + H2O + H(+) = S-methyl-5'-thioinosine + NH4(+)</text>
        <dbReference type="Rhea" id="RHEA:25025"/>
        <dbReference type="ChEBI" id="CHEBI:15377"/>
        <dbReference type="ChEBI" id="CHEBI:15378"/>
        <dbReference type="ChEBI" id="CHEBI:17509"/>
        <dbReference type="ChEBI" id="CHEBI:28938"/>
        <dbReference type="ChEBI" id="CHEBI:48595"/>
        <dbReference type="EC" id="3.5.4.31"/>
    </reaction>
</comment>
<evidence type="ECO:0000256" key="3">
    <source>
        <dbReference type="ARBA" id="ARBA00022833"/>
    </source>
</evidence>
<protein>
    <recommendedName>
        <fullName evidence="4">5-methylthioadenosine/S-adenosylhomocysteine deaminase</fullName>
        <shortName evidence="4">MTA/SAH deaminase</shortName>
        <ecNumber evidence="4">3.5.4.28</ecNumber>
        <ecNumber evidence="4">3.5.4.31</ecNumber>
    </recommendedName>
</protein>
<accession>A0A0S7BH81</accession>
<feature type="binding site" evidence="4">
    <location>
        <position position="69"/>
    </location>
    <ligand>
        <name>Zn(2+)</name>
        <dbReference type="ChEBI" id="CHEBI:29105"/>
    </ligand>
</feature>
<dbReference type="InterPro" id="IPR050287">
    <property type="entry name" value="MTA/SAH_deaminase"/>
</dbReference>
<proteinExistence type="inferred from homology"/>
<feature type="binding site" evidence="4">
    <location>
        <position position="221"/>
    </location>
    <ligand>
        <name>substrate</name>
    </ligand>
</feature>
<dbReference type="EMBL" id="DF967972">
    <property type="protein sequence ID" value="GAP15005.1"/>
    <property type="molecule type" value="Genomic_DNA"/>
</dbReference>
<comment type="function">
    <text evidence="4">Catalyzes the deamination of 5-methylthioadenosine and S-adenosyl-L-homocysteine into 5-methylthioinosine and S-inosyl-L-homocysteine, respectively. Is also able to deaminate adenosine.</text>
</comment>
<dbReference type="HAMAP" id="MF_01281">
    <property type="entry name" value="MTA_SAH_deamin"/>
    <property type="match status" value="1"/>
</dbReference>
<evidence type="ECO:0000256" key="1">
    <source>
        <dbReference type="ARBA" id="ARBA00022723"/>
    </source>
</evidence>
<dbReference type="Pfam" id="PF01979">
    <property type="entry name" value="Amidohydro_1"/>
    <property type="match status" value="1"/>
</dbReference>
<dbReference type="Gene3D" id="2.40.320.10">
    <property type="entry name" value="Hypothetical Protein Pfu-838710-001"/>
    <property type="match status" value="1"/>
</dbReference>
<comment type="catalytic activity">
    <reaction evidence="4">
        <text>S-adenosyl-L-homocysteine + H2O + H(+) = S-inosyl-L-homocysteine + NH4(+)</text>
        <dbReference type="Rhea" id="RHEA:20716"/>
        <dbReference type="ChEBI" id="CHEBI:15377"/>
        <dbReference type="ChEBI" id="CHEBI:15378"/>
        <dbReference type="ChEBI" id="CHEBI:28938"/>
        <dbReference type="ChEBI" id="CHEBI:57856"/>
        <dbReference type="ChEBI" id="CHEBI:57985"/>
        <dbReference type="EC" id="3.5.4.28"/>
    </reaction>
</comment>
<evidence type="ECO:0000259" key="5">
    <source>
        <dbReference type="PROSITE" id="PS51707"/>
    </source>
</evidence>
<dbReference type="InterPro" id="IPR023577">
    <property type="entry name" value="CYTH_domain"/>
</dbReference>
<dbReference type="SUPFAM" id="SSF55154">
    <property type="entry name" value="CYTH-like phosphatases"/>
    <property type="match status" value="1"/>
</dbReference>
<dbReference type="RefSeq" id="WP_075074215.1">
    <property type="nucleotide sequence ID" value="NZ_DF967972.1"/>
</dbReference>
<reference evidence="6" key="1">
    <citation type="submission" date="2015-07" db="EMBL/GenBank/DDBJ databases">
        <title>Draft Genome Sequences of Anaerolinea thermolimosa IMO-1, Bellilinea caldifistulae GOMI-1, Leptolinea tardivitalis YMTK-2, Levilinea saccharolytica KIBI-1,Longilinea arvoryzae KOME-1, Previously Described as Members of the Anaerolineaceae (Chloroflexi).</title>
        <authorList>
            <person name="Sekiguchi Y."/>
            <person name="Ohashi A."/>
            <person name="Matsuura N."/>
            <person name="Tourlousse M.D."/>
        </authorList>
    </citation>
    <scope>NUCLEOTIDE SEQUENCE [LARGE SCALE GENOMIC DNA]</scope>
    <source>
        <strain evidence="6">KOME-1</strain>
    </source>
</reference>
<feature type="binding site" evidence="4">
    <location>
        <position position="98"/>
    </location>
    <ligand>
        <name>substrate</name>
    </ligand>
</feature>
<dbReference type="GO" id="GO:0046872">
    <property type="term" value="F:metal ion binding"/>
    <property type="evidence" value="ECO:0007669"/>
    <property type="project" value="UniProtKB-KW"/>
</dbReference>
<dbReference type="EC" id="3.5.4.28" evidence="4"/>
<dbReference type="EC" id="3.5.4.31" evidence="4"/>
<feature type="binding site" evidence="4">
    <location>
        <position position="71"/>
    </location>
    <ligand>
        <name>Zn(2+)</name>
        <dbReference type="ChEBI" id="CHEBI:29105"/>
    </ligand>
</feature>
<dbReference type="InterPro" id="IPR033469">
    <property type="entry name" value="CYTH-like_dom_sf"/>
</dbReference>
<dbReference type="OrthoDB" id="9807210at2"/>
<dbReference type="PROSITE" id="PS51707">
    <property type="entry name" value="CYTH"/>
    <property type="match status" value="1"/>
</dbReference>
<evidence type="ECO:0000256" key="2">
    <source>
        <dbReference type="ARBA" id="ARBA00022801"/>
    </source>
</evidence>
<dbReference type="InterPro" id="IPR023512">
    <property type="entry name" value="Deaminase_MtaD/DadD"/>
</dbReference>